<proteinExistence type="predicted"/>
<dbReference type="EMBL" id="JAHUTI010060404">
    <property type="protein sequence ID" value="MED6251847.1"/>
    <property type="molecule type" value="Genomic_DNA"/>
</dbReference>
<keyword evidence="2" id="KW-1185">Reference proteome</keyword>
<dbReference type="Proteomes" id="UP001345963">
    <property type="component" value="Unassembled WGS sequence"/>
</dbReference>
<reference evidence="1 2" key="1">
    <citation type="submission" date="2021-07" db="EMBL/GenBank/DDBJ databases">
        <authorList>
            <person name="Palmer J.M."/>
        </authorList>
    </citation>
    <scope>NUCLEOTIDE SEQUENCE [LARGE SCALE GENOMIC DNA]</scope>
    <source>
        <strain evidence="1 2">AT_MEX2019</strain>
        <tissue evidence="1">Muscle</tissue>
    </source>
</reference>
<evidence type="ECO:0000313" key="1">
    <source>
        <dbReference type="EMBL" id="MED6251847.1"/>
    </source>
</evidence>
<protein>
    <submittedName>
        <fullName evidence="1">Uncharacterized protein</fullName>
    </submittedName>
</protein>
<name>A0ABU7BMF4_9TELE</name>
<organism evidence="1 2">
    <name type="scientific">Ataeniobius toweri</name>
    <dbReference type="NCBI Taxonomy" id="208326"/>
    <lineage>
        <taxon>Eukaryota</taxon>
        <taxon>Metazoa</taxon>
        <taxon>Chordata</taxon>
        <taxon>Craniata</taxon>
        <taxon>Vertebrata</taxon>
        <taxon>Euteleostomi</taxon>
        <taxon>Actinopterygii</taxon>
        <taxon>Neopterygii</taxon>
        <taxon>Teleostei</taxon>
        <taxon>Neoteleostei</taxon>
        <taxon>Acanthomorphata</taxon>
        <taxon>Ovalentaria</taxon>
        <taxon>Atherinomorphae</taxon>
        <taxon>Cyprinodontiformes</taxon>
        <taxon>Goodeidae</taxon>
        <taxon>Ataeniobius</taxon>
    </lineage>
</organism>
<sequence length="123" mass="13760">MVSEPYFWGFAGVIPEKPSNVTKAEVDRSGSVLRGWLSVVSFETDGVRCWRVDRQGGAKQEVQGRAVEGFLEQTGSRKLEEALGRRSTVKCCNQWRTETKEVSDSTNLSLDLIHSGDKGRKLR</sequence>
<evidence type="ECO:0000313" key="2">
    <source>
        <dbReference type="Proteomes" id="UP001345963"/>
    </source>
</evidence>
<comment type="caution">
    <text evidence="1">The sequence shown here is derived from an EMBL/GenBank/DDBJ whole genome shotgun (WGS) entry which is preliminary data.</text>
</comment>
<gene>
    <name evidence="1" type="ORF">ATANTOWER_003699</name>
</gene>
<accession>A0ABU7BMF4</accession>